<keyword evidence="1" id="KW-0812">Transmembrane</keyword>
<evidence type="ECO:0000256" key="1">
    <source>
        <dbReference type="SAM" id="Phobius"/>
    </source>
</evidence>
<reference evidence="2 3" key="1">
    <citation type="submission" date="2019-11" db="EMBL/GenBank/DDBJ databases">
        <title>Draft genome sequences of five Paenibacillus species of dairy origin.</title>
        <authorList>
            <person name="Olajide A.M."/>
            <person name="Chen S."/>
            <person name="Lapointe G."/>
        </authorList>
    </citation>
    <scope>NUCLEOTIDE SEQUENCE [LARGE SCALE GENOMIC DNA]</scope>
    <source>
        <strain evidence="2 3">2CS3</strain>
    </source>
</reference>
<feature type="transmembrane region" description="Helical" evidence="1">
    <location>
        <begin position="166"/>
        <end position="187"/>
    </location>
</feature>
<protein>
    <submittedName>
        <fullName evidence="2">Uncharacterized protein</fullName>
    </submittedName>
</protein>
<gene>
    <name evidence="2" type="ORF">GNP93_12410</name>
</gene>
<keyword evidence="1" id="KW-0472">Membrane</keyword>
<sequence length="230" mass="26583">MLVYSAVKFFFSFVELGVATILTMSLFRFPLKYNYYKFIIISLVMTSISFYLRDVLLLSNYAIPSMLISEMILITVLFNLPVYYSLFISVIGFMAGALMEYAVIIAGDLLGLTNPELIATNVVHSSLIYMITSIITIMITIYIRYRKFGFMFLLNKMTMREGIKRYNFAISAILVMAMCLLQVTSLSYNKLNIHSYVLIGLAISFFVALYISYKHNKKLINEKYERMKNR</sequence>
<accession>A0A7X3CTV4</accession>
<comment type="caution">
    <text evidence="2">The sequence shown here is derived from an EMBL/GenBank/DDBJ whole genome shotgun (WGS) entry which is preliminary data.</text>
</comment>
<evidence type="ECO:0000313" key="2">
    <source>
        <dbReference type="EMBL" id="MUG71472.1"/>
    </source>
</evidence>
<dbReference type="AlphaFoldDB" id="A0A7X3CTV4"/>
<feature type="transmembrane region" description="Helical" evidence="1">
    <location>
        <begin position="6"/>
        <end position="27"/>
    </location>
</feature>
<evidence type="ECO:0000313" key="3">
    <source>
        <dbReference type="Proteomes" id="UP000450917"/>
    </source>
</evidence>
<dbReference type="Proteomes" id="UP000450917">
    <property type="component" value="Unassembled WGS sequence"/>
</dbReference>
<organism evidence="2 3">
    <name type="scientific">Paenibacillus validus</name>
    <dbReference type="NCBI Taxonomy" id="44253"/>
    <lineage>
        <taxon>Bacteria</taxon>
        <taxon>Bacillati</taxon>
        <taxon>Bacillota</taxon>
        <taxon>Bacilli</taxon>
        <taxon>Bacillales</taxon>
        <taxon>Paenibacillaceae</taxon>
        <taxon>Paenibacillus</taxon>
    </lineage>
</organism>
<dbReference type="EMBL" id="WNZX01000009">
    <property type="protein sequence ID" value="MUG71472.1"/>
    <property type="molecule type" value="Genomic_DNA"/>
</dbReference>
<keyword evidence="3" id="KW-1185">Reference proteome</keyword>
<feature type="transmembrane region" description="Helical" evidence="1">
    <location>
        <begin position="58"/>
        <end position="78"/>
    </location>
</feature>
<name>A0A7X3CTV4_9BACL</name>
<proteinExistence type="predicted"/>
<keyword evidence="1" id="KW-1133">Transmembrane helix</keyword>
<feature type="transmembrane region" description="Helical" evidence="1">
    <location>
        <begin position="127"/>
        <end position="145"/>
    </location>
</feature>
<feature type="transmembrane region" description="Helical" evidence="1">
    <location>
        <begin position="193"/>
        <end position="213"/>
    </location>
</feature>
<feature type="transmembrane region" description="Helical" evidence="1">
    <location>
        <begin position="85"/>
        <end position="107"/>
    </location>
</feature>
<dbReference type="RefSeq" id="WP_155614758.1">
    <property type="nucleotide sequence ID" value="NZ_WNZX01000009.1"/>
</dbReference>